<organism evidence="2 3">
    <name type="scientific">Fodinisporobacter ferrooxydans</name>
    <dbReference type="NCBI Taxonomy" id="2901836"/>
    <lineage>
        <taxon>Bacteria</taxon>
        <taxon>Bacillati</taxon>
        <taxon>Bacillota</taxon>
        <taxon>Bacilli</taxon>
        <taxon>Bacillales</taxon>
        <taxon>Alicyclobacillaceae</taxon>
        <taxon>Fodinisporobacter</taxon>
    </lineage>
</organism>
<dbReference type="InterPro" id="IPR018711">
    <property type="entry name" value="NAGPA"/>
</dbReference>
<accession>A0ABY4CLT3</accession>
<evidence type="ECO:0000313" key="3">
    <source>
        <dbReference type="Proteomes" id="UP000830167"/>
    </source>
</evidence>
<dbReference type="GO" id="GO:0016798">
    <property type="term" value="F:hydrolase activity, acting on glycosyl bonds"/>
    <property type="evidence" value="ECO:0007669"/>
    <property type="project" value="UniProtKB-KW"/>
</dbReference>
<sequence>MMRHFFVLVLCNRLTFVPDSDKSITGSINGSTKWDQTFYAWGINNNFHNSGQIVIFTPAYGDQTGIDTGTCVVVKQCKVAHIREGNSYIPPDGYVIYFGTDPNAAKYVDRFHYGDSISYQVQPLDGNKNPVDWTQVQSALSAGPMLVQNGQTVQPFNCKSAAKQQLSTANPYHSMPLLRSSTAARTFLCVLSLSHWEKASHGMLPMMRLN</sequence>
<feature type="domain" description="Phosphodiester glycosidase" evidence="1">
    <location>
        <begin position="77"/>
        <end position="189"/>
    </location>
</feature>
<keyword evidence="2" id="KW-0378">Hydrolase</keyword>
<keyword evidence="2" id="KW-0326">Glycosidase</keyword>
<name>A0ABY4CLT3_9BACL</name>
<dbReference type="EMBL" id="CP089291">
    <property type="protein sequence ID" value="UOF91259.1"/>
    <property type="molecule type" value="Genomic_DNA"/>
</dbReference>
<keyword evidence="3" id="KW-1185">Reference proteome</keyword>
<evidence type="ECO:0000259" key="1">
    <source>
        <dbReference type="Pfam" id="PF09992"/>
    </source>
</evidence>
<dbReference type="Pfam" id="PF09992">
    <property type="entry name" value="NAGPA"/>
    <property type="match status" value="1"/>
</dbReference>
<gene>
    <name evidence="2" type="ORF">LSG31_03095</name>
</gene>
<protein>
    <submittedName>
        <fullName evidence="2">Phosphodiester glycosidase family protein</fullName>
    </submittedName>
</protein>
<dbReference type="Proteomes" id="UP000830167">
    <property type="component" value="Chromosome"/>
</dbReference>
<proteinExistence type="predicted"/>
<reference evidence="2" key="1">
    <citation type="submission" date="2021-12" db="EMBL/GenBank/DDBJ databases">
        <title>Alicyclobacillaceae gen. nov., sp. nov., isolated from chalcocite enrichment system.</title>
        <authorList>
            <person name="Jiang Z."/>
        </authorList>
    </citation>
    <scope>NUCLEOTIDE SEQUENCE</scope>
    <source>
        <strain evidence="2">MYW30-H2</strain>
    </source>
</reference>
<evidence type="ECO:0000313" key="2">
    <source>
        <dbReference type="EMBL" id="UOF91259.1"/>
    </source>
</evidence>